<reference evidence="3 4" key="1">
    <citation type="journal article" date="2018" name="PLoS Genet.">
        <title>Population sequencing reveals clonal diversity and ancestral inbreeding in the grapevine cultivar Chardonnay.</title>
        <authorList>
            <person name="Roach M.J."/>
            <person name="Johnson D.L."/>
            <person name="Bohlmann J."/>
            <person name="van Vuuren H.J."/>
            <person name="Jones S.J."/>
            <person name="Pretorius I.S."/>
            <person name="Schmidt S.A."/>
            <person name="Borneman A.R."/>
        </authorList>
    </citation>
    <scope>NUCLEOTIDE SEQUENCE [LARGE SCALE GENOMIC DNA]</scope>
    <source>
        <strain evidence="4">cv. Chardonnay</strain>
        <tissue evidence="3">Leaf</tissue>
    </source>
</reference>
<feature type="region of interest" description="Disordered" evidence="1">
    <location>
        <begin position="609"/>
        <end position="644"/>
    </location>
</feature>
<gene>
    <name evidence="3" type="ORF">CK203_047880</name>
</gene>
<dbReference type="AlphaFoldDB" id="A0A438GRA3"/>
<dbReference type="PANTHER" id="PTHR34209:SF3">
    <property type="entry name" value="RHODANESE_CELL CYCLE CONTROL PHOSPHATASE SUPERFAMILY PROTEIN"/>
    <property type="match status" value="1"/>
</dbReference>
<accession>A0A438GRA3</accession>
<name>A0A438GRA3_VITVI</name>
<dbReference type="Proteomes" id="UP000288805">
    <property type="component" value="Unassembled WGS sequence"/>
</dbReference>
<feature type="domain" description="Rhodanese" evidence="2">
    <location>
        <begin position="422"/>
        <end position="480"/>
    </location>
</feature>
<dbReference type="InterPro" id="IPR036873">
    <property type="entry name" value="Rhodanese-like_dom_sf"/>
</dbReference>
<evidence type="ECO:0000313" key="4">
    <source>
        <dbReference type="Proteomes" id="UP000288805"/>
    </source>
</evidence>
<evidence type="ECO:0000256" key="1">
    <source>
        <dbReference type="SAM" id="MobiDB-lite"/>
    </source>
</evidence>
<dbReference type="InterPro" id="IPR001763">
    <property type="entry name" value="Rhodanese-like_dom"/>
</dbReference>
<protein>
    <recommendedName>
        <fullName evidence="2">Rhodanese domain-containing protein</fullName>
    </recommendedName>
</protein>
<dbReference type="InterPro" id="IPR044690">
    <property type="entry name" value="CAS_plant"/>
</dbReference>
<evidence type="ECO:0000313" key="3">
    <source>
        <dbReference type="EMBL" id="RVW74712.1"/>
    </source>
</evidence>
<comment type="caution">
    <text evidence="3">The sequence shown here is derived from an EMBL/GenBank/DDBJ whole genome shotgun (WGS) entry which is preliminary data.</text>
</comment>
<dbReference type="EMBL" id="QGNW01000365">
    <property type="protein sequence ID" value="RVW74712.1"/>
    <property type="molecule type" value="Genomic_DNA"/>
</dbReference>
<dbReference type="Gene3D" id="3.40.250.10">
    <property type="entry name" value="Rhodanese-like domain"/>
    <property type="match status" value="1"/>
</dbReference>
<dbReference type="PROSITE" id="PS50206">
    <property type="entry name" value="RHODANESE_3"/>
    <property type="match status" value="1"/>
</dbReference>
<dbReference type="GO" id="GO:0090333">
    <property type="term" value="P:regulation of stomatal closure"/>
    <property type="evidence" value="ECO:0007669"/>
    <property type="project" value="InterPro"/>
</dbReference>
<dbReference type="SUPFAM" id="SSF52821">
    <property type="entry name" value="Rhodanese/Cell cycle control phosphatase"/>
    <property type="match status" value="1"/>
</dbReference>
<dbReference type="GO" id="GO:0071277">
    <property type="term" value="P:cellular response to calcium ion"/>
    <property type="evidence" value="ECO:0007669"/>
    <property type="project" value="InterPro"/>
</dbReference>
<sequence length="644" mass="69339">MLKLCTLQISFHGGSRSFSPSRKTFEIRCLAEDRVVLGLSSGVHAHGVSLKAQVSKLSNSSFVDSIEKSSSTEPTSIFSCPNVFDGLECRSTDKFVDSSGLSGTEEKLVDYMDQLTENANILSGAPNLETISTTDIIPNNPNSVSDSFGMDNGSLSSLKTNAGDLFSGINESIGSSVDKGQSAVKTSLDTITSSITSAINSATDAVDTAVSKVFSSVDQAGELANDRVVSFSNDLKEATSKVGATAIDVLRHGIVLVEDSLANGASFAAYSYGSAKELLPTEIRNVVNLSEEKVLEILRPAGAACNSPCKVEFYVAVEGLERNLGLDPSDPIVPFVLFLGTSATLWVFYWRLTYGGYSGDISPQLTLELLKGKENVDLRERDGIPDLRRAARFRYASVTLPEFNSSVRKLLKSGRDLDDSLIAAVIRNLKIVQDRSKVIVLDADGSRSKGIARSLRKLGRPYLVQGGFQSWVKQGFRVKELKPETTLTILNEEAEAIIEDINPTPVKLLGYGVGLIAAVYASIEWEKTLQFIGIFGLGQVMLEVSKIDSQESIISLTIYRRVAAYEGPEDFKQDTWSSSIFMAAGKLESNGIGLPTSPSSLDVQNRVLQAAAKHESQPSDTEETQDPFPDSAGAVTESVDLSEA</sequence>
<organism evidence="3 4">
    <name type="scientific">Vitis vinifera</name>
    <name type="common">Grape</name>
    <dbReference type="NCBI Taxonomy" id="29760"/>
    <lineage>
        <taxon>Eukaryota</taxon>
        <taxon>Viridiplantae</taxon>
        <taxon>Streptophyta</taxon>
        <taxon>Embryophyta</taxon>
        <taxon>Tracheophyta</taxon>
        <taxon>Spermatophyta</taxon>
        <taxon>Magnoliopsida</taxon>
        <taxon>eudicotyledons</taxon>
        <taxon>Gunneridae</taxon>
        <taxon>Pentapetalae</taxon>
        <taxon>rosids</taxon>
        <taxon>Vitales</taxon>
        <taxon>Vitaceae</taxon>
        <taxon>Viteae</taxon>
        <taxon>Vitis</taxon>
    </lineage>
</organism>
<dbReference type="GO" id="GO:0009704">
    <property type="term" value="P:de-etiolation"/>
    <property type="evidence" value="ECO:0007669"/>
    <property type="project" value="InterPro"/>
</dbReference>
<dbReference type="PANTHER" id="PTHR34209">
    <property type="entry name" value="RHODANESE/CELL CYCLE CONTROL PHOSPHATASE SUPERFAMILY PROTEIN"/>
    <property type="match status" value="1"/>
</dbReference>
<evidence type="ECO:0000259" key="2">
    <source>
        <dbReference type="PROSITE" id="PS50206"/>
    </source>
</evidence>
<proteinExistence type="predicted"/>